<dbReference type="Pfam" id="PF26324">
    <property type="entry name" value="HopBF1_kinase"/>
    <property type="match status" value="1"/>
</dbReference>
<dbReference type="AlphaFoldDB" id="A0A1I1X1L9"/>
<dbReference type="EMBL" id="FOMQ01000011">
    <property type="protein sequence ID" value="SFD99260.1"/>
    <property type="molecule type" value="Genomic_DNA"/>
</dbReference>
<evidence type="ECO:0000259" key="1">
    <source>
        <dbReference type="Pfam" id="PF26324"/>
    </source>
</evidence>
<evidence type="ECO:0000313" key="2">
    <source>
        <dbReference type="EMBL" id="SFD99260.1"/>
    </source>
</evidence>
<dbReference type="CDD" id="cd20900">
    <property type="entry name" value="HopBF1"/>
    <property type="match status" value="1"/>
</dbReference>
<reference evidence="3" key="1">
    <citation type="submission" date="2016-10" db="EMBL/GenBank/DDBJ databases">
        <authorList>
            <person name="Varghese N."/>
            <person name="Submissions S."/>
        </authorList>
    </citation>
    <scope>NUCLEOTIDE SEQUENCE [LARGE SCALE GENOMIC DNA]</scope>
    <source>
        <strain evidence="3">DSM 7481</strain>
    </source>
</reference>
<organism evidence="2 3">
    <name type="scientific">Paracidovorax konjaci</name>
    <dbReference type="NCBI Taxonomy" id="32040"/>
    <lineage>
        <taxon>Bacteria</taxon>
        <taxon>Pseudomonadati</taxon>
        <taxon>Pseudomonadota</taxon>
        <taxon>Betaproteobacteria</taxon>
        <taxon>Burkholderiales</taxon>
        <taxon>Comamonadaceae</taxon>
        <taxon>Paracidovorax</taxon>
    </lineage>
</organism>
<proteinExistence type="predicted"/>
<evidence type="ECO:0000313" key="3">
    <source>
        <dbReference type="Proteomes" id="UP000199517"/>
    </source>
</evidence>
<name>A0A1I1X1L9_9BURK</name>
<gene>
    <name evidence="2" type="ORF">SAMN04489710_11148</name>
</gene>
<dbReference type="InterPro" id="IPR054555">
    <property type="entry name" value="T3SS_HopBF1-like"/>
</dbReference>
<feature type="domain" description="Type III secretion system effector HopBF1-like" evidence="1">
    <location>
        <begin position="4"/>
        <end position="168"/>
    </location>
</feature>
<accession>A0A1I1X1L9</accession>
<sequence>MSPGDLGARIGSGSQKDVFLLRGRPGACVALIRQEAIGHFDTPLSHAQREMGALLHLKSRGFRTVEVYSLVRVGGKIGIEQAYLPRVKNSADIVASGGVVPEGRYLTAVTVSDCDANISTLRETNTVVDDLQFLVEESGSMHITDPRAVFTGDPSKSVGSVKALRGLALSAILPSDDESD</sequence>
<dbReference type="Proteomes" id="UP000199517">
    <property type="component" value="Unassembled WGS sequence"/>
</dbReference>
<protein>
    <recommendedName>
        <fullName evidence="1">Type III secretion system effector HopBF1-like domain-containing protein</fullName>
    </recommendedName>
</protein>
<keyword evidence="3" id="KW-1185">Reference proteome</keyword>